<comment type="subcellular location">
    <subcellularLocation>
        <location evidence="1">Membrane</location>
        <topology evidence="1">Multi-pass membrane protein</topology>
    </subcellularLocation>
</comment>
<name>A0A031LQM6_9CREN</name>
<keyword evidence="2 5" id="KW-0812">Transmembrane</keyword>
<evidence type="ECO:0000256" key="1">
    <source>
        <dbReference type="ARBA" id="ARBA00004141"/>
    </source>
</evidence>
<feature type="transmembrane region" description="Helical" evidence="5">
    <location>
        <begin position="5"/>
        <end position="26"/>
    </location>
</feature>
<comment type="caution">
    <text evidence="6">The sequence shown here is derived from an EMBL/GenBank/DDBJ whole genome shotgun (WGS) entry which is preliminary data.</text>
</comment>
<evidence type="ECO:0000256" key="4">
    <source>
        <dbReference type="ARBA" id="ARBA00023136"/>
    </source>
</evidence>
<dbReference type="InterPro" id="IPR005829">
    <property type="entry name" value="Sugar_transporter_CS"/>
</dbReference>
<dbReference type="InterPro" id="IPR036259">
    <property type="entry name" value="MFS_trans_sf"/>
</dbReference>
<proteinExistence type="predicted"/>
<dbReference type="OrthoDB" id="117970at2157"/>
<protein>
    <recommendedName>
        <fullName evidence="8">MFS transporter</fullName>
    </recommendedName>
</protein>
<keyword evidence="3 5" id="KW-1133">Transmembrane helix</keyword>
<dbReference type="EMBL" id="JFZT01000035">
    <property type="protein sequence ID" value="EZQ10050.1"/>
    <property type="molecule type" value="Genomic_DNA"/>
</dbReference>
<evidence type="ECO:0000313" key="6">
    <source>
        <dbReference type="EMBL" id="EZQ10050.1"/>
    </source>
</evidence>
<evidence type="ECO:0000256" key="3">
    <source>
        <dbReference type="ARBA" id="ARBA00022989"/>
    </source>
</evidence>
<dbReference type="GO" id="GO:0016020">
    <property type="term" value="C:membrane"/>
    <property type="evidence" value="ECO:0007669"/>
    <property type="project" value="UniProtKB-SubCell"/>
</dbReference>
<evidence type="ECO:0000256" key="2">
    <source>
        <dbReference type="ARBA" id="ARBA00022692"/>
    </source>
</evidence>
<dbReference type="Gene3D" id="1.20.1250.20">
    <property type="entry name" value="MFS general substrate transporter like domains"/>
    <property type="match status" value="1"/>
</dbReference>
<keyword evidence="4 5" id="KW-0472">Membrane</keyword>
<organism evidence="6 7">
    <name type="scientific">Candidatus Acidianus copahuensis</name>
    <dbReference type="NCBI Taxonomy" id="1160895"/>
    <lineage>
        <taxon>Archaea</taxon>
        <taxon>Thermoproteota</taxon>
        <taxon>Thermoprotei</taxon>
        <taxon>Sulfolobales</taxon>
        <taxon>Sulfolobaceae</taxon>
        <taxon>Acidianus</taxon>
    </lineage>
</organism>
<dbReference type="Proteomes" id="UP000024332">
    <property type="component" value="Unassembled WGS sequence"/>
</dbReference>
<dbReference type="RefSeq" id="WP_160164864.1">
    <property type="nucleotide sequence ID" value="NZ_JFZT01000035.1"/>
</dbReference>
<dbReference type="AlphaFoldDB" id="A0A031LQM6"/>
<dbReference type="PROSITE" id="PS00216">
    <property type="entry name" value="SUGAR_TRANSPORT_1"/>
    <property type="match status" value="1"/>
</dbReference>
<evidence type="ECO:0008006" key="8">
    <source>
        <dbReference type="Google" id="ProtNLM"/>
    </source>
</evidence>
<accession>A0A031LQM6</accession>
<evidence type="ECO:0000256" key="5">
    <source>
        <dbReference type="SAM" id="Phobius"/>
    </source>
</evidence>
<keyword evidence="7" id="KW-1185">Reference proteome</keyword>
<evidence type="ECO:0000313" key="7">
    <source>
        <dbReference type="Proteomes" id="UP000024332"/>
    </source>
</evidence>
<reference evidence="6 7" key="1">
    <citation type="submission" date="2014-03" db="EMBL/GenBank/DDBJ databases">
        <title>Draft genome sequence of the novel thermoacidophilic archaea Acidianus copahuensis ALE1 strain, isolated from Copahue volcanic area in Neuquen Argentina.</title>
        <authorList>
            <person name="Urbieta M.S."/>
            <person name="Rascovan N."/>
            <person name="Castro C."/>
            <person name="Revale S."/>
            <person name="Giaveno M.A."/>
            <person name="Vazquez M.P."/>
            <person name="Donati E.R."/>
        </authorList>
    </citation>
    <scope>NUCLEOTIDE SEQUENCE [LARGE SCALE GENOMIC DNA]</scope>
    <source>
        <strain evidence="6 7">ALE1</strain>
    </source>
</reference>
<gene>
    <name evidence="6" type="ORF">CM19_04515</name>
</gene>
<feature type="transmembrane region" description="Helical" evidence="5">
    <location>
        <begin position="38"/>
        <end position="57"/>
    </location>
</feature>
<dbReference type="SUPFAM" id="SSF103473">
    <property type="entry name" value="MFS general substrate transporter"/>
    <property type="match status" value="1"/>
</dbReference>
<dbReference type="STRING" id="1160895.CM19_04515"/>
<dbReference type="GO" id="GO:0022857">
    <property type="term" value="F:transmembrane transporter activity"/>
    <property type="evidence" value="ECO:0007669"/>
    <property type="project" value="InterPro"/>
</dbReference>
<sequence length="78" mass="9029">MKRQFLLFTILVTFTGIYLGFLRIIVPYAQESLESTLIFIPLIIFGFVKGSFNFIAGRFSDVLGRKRILMYGWIVAIF</sequence>